<dbReference type="InterPro" id="IPR016174">
    <property type="entry name" value="Di-haem_cyt_TM"/>
</dbReference>
<dbReference type="GO" id="GO:0005886">
    <property type="term" value="C:plasma membrane"/>
    <property type="evidence" value="ECO:0007669"/>
    <property type="project" value="UniProtKB-SubCell"/>
</dbReference>
<evidence type="ECO:0000256" key="2">
    <source>
        <dbReference type="ARBA" id="ARBA00022475"/>
    </source>
</evidence>
<evidence type="ECO:0000256" key="6">
    <source>
        <dbReference type="SAM" id="Phobius"/>
    </source>
</evidence>
<dbReference type="GO" id="GO:0022904">
    <property type="term" value="P:respiratory electron transport chain"/>
    <property type="evidence" value="ECO:0007669"/>
    <property type="project" value="InterPro"/>
</dbReference>
<reference evidence="8" key="1">
    <citation type="submission" date="2020-09" db="EMBL/GenBank/DDBJ databases">
        <title>Genome seq and assembly of Limnohabitants sp.</title>
        <authorList>
            <person name="Chhetri G."/>
        </authorList>
    </citation>
    <scope>NUCLEOTIDE SEQUENCE</scope>
    <source>
        <strain evidence="8">JUR4</strain>
    </source>
</reference>
<feature type="transmembrane region" description="Helical" evidence="6">
    <location>
        <begin position="12"/>
        <end position="32"/>
    </location>
</feature>
<proteinExistence type="predicted"/>
<dbReference type="GO" id="GO:0009055">
    <property type="term" value="F:electron transfer activity"/>
    <property type="evidence" value="ECO:0007669"/>
    <property type="project" value="InterPro"/>
</dbReference>
<feature type="transmembrane region" description="Helical" evidence="6">
    <location>
        <begin position="44"/>
        <end position="63"/>
    </location>
</feature>
<evidence type="ECO:0000313" key="9">
    <source>
        <dbReference type="Proteomes" id="UP000647424"/>
    </source>
</evidence>
<dbReference type="InterPro" id="IPR051542">
    <property type="entry name" value="Hydrogenase_cytochrome"/>
</dbReference>
<dbReference type="PANTHER" id="PTHR30485">
    <property type="entry name" value="NI/FE-HYDROGENASE 1 B-TYPE CYTOCHROME SUBUNIT"/>
    <property type="match status" value="1"/>
</dbReference>
<evidence type="ECO:0000256" key="3">
    <source>
        <dbReference type="ARBA" id="ARBA00022692"/>
    </source>
</evidence>
<comment type="caution">
    <text evidence="8">The sequence shown here is derived from an EMBL/GenBank/DDBJ whole genome shotgun (WGS) entry which is preliminary data.</text>
</comment>
<dbReference type="Pfam" id="PF01292">
    <property type="entry name" value="Ni_hydr_CYTB"/>
    <property type="match status" value="1"/>
</dbReference>
<dbReference type="AlphaFoldDB" id="A0A927FFY4"/>
<evidence type="ECO:0000259" key="7">
    <source>
        <dbReference type="Pfam" id="PF01292"/>
    </source>
</evidence>
<gene>
    <name evidence="8" type="ORF">IC609_05360</name>
</gene>
<evidence type="ECO:0000256" key="5">
    <source>
        <dbReference type="ARBA" id="ARBA00023136"/>
    </source>
</evidence>
<dbReference type="PANTHER" id="PTHR30485:SF2">
    <property type="entry name" value="BLL0597 PROTEIN"/>
    <property type="match status" value="1"/>
</dbReference>
<evidence type="ECO:0000256" key="1">
    <source>
        <dbReference type="ARBA" id="ARBA00004651"/>
    </source>
</evidence>
<protein>
    <submittedName>
        <fullName evidence="8">Cytochrome b/b6 domain-containing protein</fullName>
    </submittedName>
</protein>
<accession>A0A927FFY4</accession>
<dbReference type="Gene3D" id="1.20.950.20">
    <property type="entry name" value="Transmembrane di-heme cytochromes, Chain C"/>
    <property type="match status" value="1"/>
</dbReference>
<dbReference type="EMBL" id="JACYFT010000001">
    <property type="protein sequence ID" value="MBD8049961.1"/>
    <property type="molecule type" value="Genomic_DNA"/>
</dbReference>
<keyword evidence="9" id="KW-1185">Reference proteome</keyword>
<comment type="subcellular location">
    <subcellularLocation>
        <location evidence="1">Cell membrane</location>
        <topology evidence="1">Multi-pass membrane protein</topology>
    </subcellularLocation>
</comment>
<dbReference type="InterPro" id="IPR011577">
    <property type="entry name" value="Cyt_b561_bac/Ni-Hgenase"/>
</dbReference>
<dbReference type="SUPFAM" id="SSF81342">
    <property type="entry name" value="Transmembrane di-heme cytochromes"/>
    <property type="match status" value="1"/>
</dbReference>
<evidence type="ECO:0000256" key="4">
    <source>
        <dbReference type="ARBA" id="ARBA00022989"/>
    </source>
</evidence>
<name>A0A927FFY4_9BURK</name>
<dbReference type="RefSeq" id="WP_191818392.1">
    <property type="nucleotide sequence ID" value="NZ_JACYFT010000001.1"/>
</dbReference>
<organism evidence="8 9">
    <name type="scientific">Limnohabitans radicicola</name>
    <dbReference type="NCBI Taxonomy" id="2771427"/>
    <lineage>
        <taxon>Bacteria</taxon>
        <taxon>Pseudomonadati</taxon>
        <taxon>Pseudomonadota</taxon>
        <taxon>Betaproteobacteria</taxon>
        <taxon>Burkholderiales</taxon>
        <taxon>Comamonadaceae</taxon>
        <taxon>Limnohabitans</taxon>
    </lineage>
</organism>
<feature type="transmembrane region" description="Helical" evidence="6">
    <location>
        <begin position="149"/>
        <end position="167"/>
    </location>
</feature>
<keyword evidence="5 6" id="KW-0472">Membrane</keyword>
<feature type="transmembrane region" description="Helical" evidence="6">
    <location>
        <begin position="195"/>
        <end position="216"/>
    </location>
</feature>
<keyword evidence="2" id="KW-1003">Cell membrane</keyword>
<keyword evidence="3 6" id="KW-0812">Transmembrane</keyword>
<keyword evidence="4 6" id="KW-1133">Transmembrane helix</keyword>
<dbReference type="GO" id="GO:0020037">
    <property type="term" value="F:heme binding"/>
    <property type="evidence" value="ECO:0007669"/>
    <property type="project" value="TreeGrafter"/>
</dbReference>
<feature type="domain" description="Cytochrome b561 bacterial/Ni-hydrogenase" evidence="7">
    <location>
        <begin position="6"/>
        <end position="180"/>
    </location>
</feature>
<evidence type="ECO:0000313" key="8">
    <source>
        <dbReference type="EMBL" id="MBD8049961.1"/>
    </source>
</evidence>
<dbReference type="Proteomes" id="UP000647424">
    <property type="component" value="Unassembled WGS sequence"/>
</dbReference>
<sequence length="221" mass="24108">MVKVRVWDLPTRVFHGTLALSVVGLVVSGQWGGDAMLWHFRFGYAVLTLLLFRLCWGFVGGHWSRWWQLPLSWRSLMAYRQGLRQPMLTTGHNPAGSWSVLAMLCWLALQVGTGLISDDEIANAGPLTSLVSGAAVSAATAWHKGLGKGLVLVLVALHVGAVAWYKWRKHQNLMSAMLHGDKMVDSAVPASRDDLITRLGACVVLLLCALAVRWALSLGTA</sequence>